<sequence length="246" mass="27450">MIEVTTINEFYAYFPDNLNELVHRAEWLLKTFGNEPNYLRVFDKSGTARHVIWQIEAIHGSPIDSRQFAAGFDTAARILRERTGALVGWGIDPTPLPPYGTHEGPDPVALRNAESIVMINPYNITSQGPGAPKPENQITENERMAYARNITATWTNSGIPYVATIIPGFDAHLVRPGQPAYGFHAEWLRQQRILAVDNGNAGVAFDPVNGFTEGRTIYPTVEDGDTIARWARETVAAHHIRWDSMP</sequence>
<evidence type="ECO:0000313" key="1">
    <source>
        <dbReference type="EMBL" id="MCE7010158.1"/>
    </source>
</evidence>
<protein>
    <submittedName>
        <fullName evidence="1">Uncharacterized protein</fullName>
    </submittedName>
</protein>
<dbReference type="RefSeq" id="WP_233731614.1">
    <property type="nucleotide sequence ID" value="NZ_JAJVCN010000004.1"/>
</dbReference>
<gene>
    <name evidence="1" type="ORF">LWC34_46255</name>
</gene>
<dbReference type="Gene3D" id="3.20.20.80">
    <property type="entry name" value="Glycosidases"/>
    <property type="match status" value="1"/>
</dbReference>
<keyword evidence="2" id="KW-1185">Reference proteome</keyword>
<proteinExistence type="predicted"/>
<evidence type="ECO:0000313" key="2">
    <source>
        <dbReference type="Proteomes" id="UP001521150"/>
    </source>
</evidence>
<organism evidence="1 2">
    <name type="scientific">Kibdelosporangium philippinense</name>
    <dbReference type="NCBI Taxonomy" id="211113"/>
    <lineage>
        <taxon>Bacteria</taxon>
        <taxon>Bacillati</taxon>
        <taxon>Actinomycetota</taxon>
        <taxon>Actinomycetes</taxon>
        <taxon>Pseudonocardiales</taxon>
        <taxon>Pseudonocardiaceae</taxon>
        <taxon>Kibdelosporangium</taxon>
    </lineage>
</organism>
<reference evidence="1 2" key="1">
    <citation type="submission" date="2021-12" db="EMBL/GenBank/DDBJ databases">
        <title>Genome sequence of Kibdelosporangium philippinense ATCC 49844.</title>
        <authorList>
            <person name="Fedorov E.A."/>
            <person name="Omeragic M."/>
            <person name="Shalygina K.F."/>
            <person name="Maclea K.S."/>
        </authorList>
    </citation>
    <scope>NUCLEOTIDE SEQUENCE [LARGE SCALE GENOMIC DNA]</scope>
    <source>
        <strain evidence="1 2">ATCC 49844</strain>
    </source>
</reference>
<dbReference type="EMBL" id="JAJVCN010000004">
    <property type="protein sequence ID" value="MCE7010158.1"/>
    <property type="molecule type" value="Genomic_DNA"/>
</dbReference>
<comment type="caution">
    <text evidence="1">The sequence shown here is derived from an EMBL/GenBank/DDBJ whole genome shotgun (WGS) entry which is preliminary data.</text>
</comment>
<dbReference type="Proteomes" id="UP001521150">
    <property type="component" value="Unassembled WGS sequence"/>
</dbReference>
<name>A0ABS8ZUQ4_9PSEU</name>
<accession>A0ABS8ZUQ4</accession>